<dbReference type="Gramene" id="PNW73634">
    <property type="protein sequence ID" value="PNW73634"/>
    <property type="gene ID" value="CHLRE_13g566650v5"/>
</dbReference>
<keyword evidence="2 7" id="KW-0436">Ligase</keyword>
<dbReference type="Proteomes" id="UP000006906">
    <property type="component" value="Chromosome 13"/>
</dbReference>
<keyword evidence="5 7" id="KW-0067">ATP-binding</keyword>
<evidence type="ECO:0000313" key="10">
    <source>
        <dbReference type="Proteomes" id="UP000006906"/>
    </source>
</evidence>
<sequence length="686" mass="74744">MSKPASYKYLVEVEPARPANGDKPSASPVYRSVYAKDGFPTADFKTLFEMFEQSAAKYPDNQCLGKRVKKENGEAGPYVFKSYKEIHTEVANVASALRALGVNPAQRVGVFGANCPEWMVAMQACNRMAMHCVPLYDSLGENAIEYIVNHSEAVAAFVSSEKLPALAKALPKTKATLKVVVYWGAGNEAAAKAAKDLGYVVHSFDELLALGAAKPAEPVPPKPDDLCTIMYTSGTTGDPKGVMLTHTAVVASVITARSYCSNNGVDLNQHDRLLSYLPLAHIFDRVNEEWFLSIGAAIGYWQGDVTKLVEDVAALQPSLFLGVPRVFDRIYTRIMGQINGAGLIKRSLFNWGFSRKLYFLRQGYAHNKAAPFFDKLLFTKVAARLGGKIKAVVSGGAPLAPHVEDFLRVTMCAPVVQGYGLTETSAASFIACADVMAQAATVGPPTPMTEFRLESVPDMNCDALDAKTPKGEVLIRGAANFTGYYKAADKTEEVLEKDGWFHTGDIAILTPSGAIKIVDRKKNIFKLSQGEYVAVEALESTYKKTSVVEQVWVYGNSFESCLVAVVVPAKDVITAWAKEQGVTGEFEKGLLEDPRVNAHVLAGLLEDLRLNAHVLAELTRVGKEDKLKGYEIVKAVALEPVQFSVEDDLMTPSFKLRRPQLQAKYQAKLDAMYAAIKKAEAAKPEK</sequence>
<evidence type="ECO:0000256" key="7">
    <source>
        <dbReference type="RuleBase" id="RU369030"/>
    </source>
</evidence>
<evidence type="ECO:0000259" key="8">
    <source>
        <dbReference type="Pfam" id="PF00501"/>
    </source>
</evidence>
<evidence type="ECO:0000256" key="6">
    <source>
        <dbReference type="ARBA" id="ARBA00026121"/>
    </source>
</evidence>
<dbReference type="ExpressionAtlas" id="A0A2K3CZB0">
    <property type="expression patterns" value="baseline and differential"/>
</dbReference>
<accession>A0A2K3CZB0</accession>
<evidence type="ECO:0000256" key="4">
    <source>
        <dbReference type="ARBA" id="ARBA00022832"/>
    </source>
</evidence>
<gene>
    <name evidence="9" type="ORF">CHLRE_13g566650v5</name>
</gene>
<dbReference type="PANTHER" id="PTHR43272">
    <property type="entry name" value="LONG-CHAIN-FATTY-ACID--COA LIGASE"/>
    <property type="match status" value="1"/>
</dbReference>
<dbReference type="GO" id="GO:0004467">
    <property type="term" value="F:long-chain fatty acid-CoA ligase activity"/>
    <property type="evidence" value="ECO:0000318"/>
    <property type="project" value="GO_Central"/>
</dbReference>
<reference evidence="9 10" key="1">
    <citation type="journal article" date="2007" name="Science">
        <title>The Chlamydomonas genome reveals the evolution of key animal and plant functions.</title>
        <authorList>
            <person name="Merchant S.S."/>
            <person name="Prochnik S.E."/>
            <person name="Vallon O."/>
            <person name="Harris E.H."/>
            <person name="Karpowicz S.J."/>
            <person name="Witman G.B."/>
            <person name="Terry A."/>
            <person name="Salamov A."/>
            <person name="Fritz-Laylin L.K."/>
            <person name="Marechal-Drouard L."/>
            <person name="Marshall W.F."/>
            <person name="Qu L.H."/>
            <person name="Nelson D.R."/>
            <person name="Sanderfoot A.A."/>
            <person name="Spalding M.H."/>
            <person name="Kapitonov V.V."/>
            <person name="Ren Q."/>
            <person name="Ferris P."/>
            <person name="Lindquist E."/>
            <person name="Shapiro H."/>
            <person name="Lucas S.M."/>
            <person name="Grimwood J."/>
            <person name="Schmutz J."/>
            <person name="Cardol P."/>
            <person name="Cerutti H."/>
            <person name="Chanfreau G."/>
            <person name="Chen C.L."/>
            <person name="Cognat V."/>
            <person name="Croft M.T."/>
            <person name="Dent R."/>
            <person name="Dutcher S."/>
            <person name="Fernandez E."/>
            <person name="Fukuzawa H."/>
            <person name="Gonzalez-Ballester D."/>
            <person name="Gonzalez-Halphen D."/>
            <person name="Hallmann A."/>
            <person name="Hanikenne M."/>
            <person name="Hippler M."/>
            <person name="Inwood W."/>
            <person name="Jabbari K."/>
            <person name="Kalanon M."/>
            <person name="Kuras R."/>
            <person name="Lefebvre P.A."/>
            <person name="Lemaire S.D."/>
            <person name="Lobanov A.V."/>
            <person name="Lohr M."/>
            <person name="Manuell A."/>
            <person name="Meier I."/>
            <person name="Mets L."/>
            <person name="Mittag M."/>
            <person name="Mittelmeier T."/>
            <person name="Moroney J.V."/>
            <person name="Moseley J."/>
            <person name="Napoli C."/>
            <person name="Nedelcu A.M."/>
            <person name="Niyogi K."/>
            <person name="Novoselov S.V."/>
            <person name="Paulsen I.T."/>
            <person name="Pazour G."/>
            <person name="Purton S."/>
            <person name="Ral J.P."/>
            <person name="Riano-Pachon D.M."/>
            <person name="Riekhof W."/>
            <person name="Rymarquis L."/>
            <person name="Schroda M."/>
            <person name="Stern D."/>
            <person name="Umen J."/>
            <person name="Willows R."/>
            <person name="Wilson N."/>
            <person name="Zimmer S.L."/>
            <person name="Allmer J."/>
            <person name="Balk J."/>
            <person name="Bisova K."/>
            <person name="Chen C.J."/>
            <person name="Elias M."/>
            <person name="Gendler K."/>
            <person name="Hauser C."/>
            <person name="Lamb M.R."/>
            <person name="Ledford H."/>
            <person name="Long J.C."/>
            <person name="Minagawa J."/>
            <person name="Page M.D."/>
            <person name="Pan J."/>
            <person name="Pootakham W."/>
            <person name="Roje S."/>
            <person name="Rose A."/>
            <person name="Stahlberg E."/>
            <person name="Terauchi A.M."/>
            <person name="Yang P."/>
            <person name="Ball S."/>
            <person name="Bowler C."/>
            <person name="Dieckmann C.L."/>
            <person name="Gladyshev V.N."/>
            <person name="Green P."/>
            <person name="Jorgensen R."/>
            <person name="Mayfield S."/>
            <person name="Mueller-Roeber B."/>
            <person name="Rajamani S."/>
            <person name="Sayre R.T."/>
            <person name="Brokstein P."/>
            <person name="Dubchak I."/>
            <person name="Goodstein D."/>
            <person name="Hornick L."/>
            <person name="Huang Y.W."/>
            <person name="Jhaveri J."/>
            <person name="Luo Y."/>
            <person name="Martinez D."/>
            <person name="Ngau W.C."/>
            <person name="Otillar B."/>
            <person name="Poliakov A."/>
            <person name="Porter A."/>
            <person name="Szajkowski L."/>
            <person name="Werner G."/>
            <person name="Zhou K."/>
            <person name="Grigoriev I.V."/>
            <person name="Rokhsar D.S."/>
            <person name="Grossman A.R."/>
        </authorList>
    </citation>
    <scope>NUCLEOTIDE SEQUENCE [LARGE SCALE GENOMIC DNA]</scope>
    <source>
        <strain evidence="10">CC-503</strain>
    </source>
</reference>
<dbReference type="AlphaFoldDB" id="A0A2K3CZB0"/>
<dbReference type="OrthoDB" id="1700726at2759"/>
<keyword evidence="4 7" id="KW-0276">Fatty acid metabolism</keyword>
<evidence type="ECO:0000256" key="2">
    <source>
        <dbReference type="ARBA" id="ARBA00022598"/>
    </source>
</evidence>
<dbReference type="SUPFAM" id="SSF56801">
    <property type="entry name" value="Acetyl-CoA synthetase-like"/>
    <property type="match status" value="1"/>
</dbReference>
<feature type="domain" description="AMP-dependent synthetase/ligase" evidence="8">
    <location>
        <begin position="51"/>
        <end position="485"/>
    </location>
</feature>
<dbReference type="InParanoid" id="A0A2K3CZB0"/>
<dbReference type="Pfam" id="PF00501">
    <property type="entry name" value="AMP-binding"/>
    <property type="match status" value="1"/>
</dbReference>
<dbReference type="RefSeq" id="XP_042917264.1">
    <property type="nucleotide sequence ID" value="XM_043069289.1"/>
</dbReference>
<dbReference type="PaxDb" id="3055-EDO95646"/>
<dbReference type="PROSITE" id="PS00455">
    <property type="entry name" value="AMP_BINDING"/>
    <property type="match status" value="1"/>
</dbReference>
<dbReference type="EC" id="6.2.1.3" evidence="6 7"/>
<dbReference type="CDD" id="cd05927">
    <property type="entry name" value="LC-FACS_euk"/>
    <property type="match status" value="1"/>
</dbReference>
<dbReference type="STRING" id="3055.A0A2K3CZB0"/>
<dbReference type="InterPro" id="IPR042099">
    <property type="entry name" value="ANL_N_sf"/>
</dbReference>
<comment type="similarity">
    <text evidence="1 7">Belongs to the ATP-dependent AMP-binding enzyme family.</text>
</comment>
<comment type="catalytic activity">
    <reaction evidence="7">
        <text>a long-chain fatty acid + ATP + CoA = a long-chain fatty acyl-CoA + AMP + diphosphate</text>
        <dbReference type="Rhea" id="RHEA:15421"/>
        <dbReference type="ChEBI" id="CHEBI:30616"/>
        <dbReference type="ChEBI" id="CHEBI:33019"/>
        <dbReference type="ChEBI" id="CHEBI:57287"/>
        <dbReference type="ChEBI" id="CHEBI:57560"/>
        <dbReference type="ChEBI" id="CHEBI:83139"/>
        <dbReference type="ChEBI" id="CHEBI:456215"/>
        <dbReference type="EC" id="6.2.1.3"/>
    </reaction>
</comment>
<dbReference type="InterPro" id="IPR020845">
    <property type="entry name" value="AMP-binding_CS"/>
</dbReference>
<name>A0A2K3CZB0_CHLRE</name>
<keyword evidence="3 7" id="KW-0547">Nucleotide-binding</keyword>
<dbReference type="Gene3D" id="3.40.50.12780">
    <property type="entry name" value="N-terminal domain of ligase-like"/>
    <property type="match status" value="1"/>
</dbReference>
<dbReference type="PANTHER" id="PTHR43272:SF3">
    <property type="entry name" value="LONG CHAIN ACYL-COA SYNTHETASE 4"/>
    <property type="match status" value="1"/>
</dbReference>
<organism evidence="9 10">
    <name type="scientific">Chlamydomonas reinhardtii</name>
    <name type="common">Chlamydomonas smithii</name>
    <dbReference type="NCBI Taxonomy" id="3055"/>
    <lineage>
        <taxon>Eukaryota</taxon>
        <taxon>Viridiplantae</taxon>
        <taxon>Chlorophyta</taxon>
        <taxon>core chlorophytes</taxon>
        <taxon>Chlorophyceae</taxon>
        <taxon>CS clade</taxon>
        <taxon>Chlamydomonadales</taxon>
        <taxon>Chlamydomonadaceae</taxon>
        <taxon>Chlamydomonas</taxon>
    </lineage>
</organism>
<dbReference type="InterPro" id="IPR000873">
    <property type="entry name" value="AMP-dep_synth/lig_dom"/>
</dbReference>
<comment type="function">
    <text evidence="7">Catalyzes the conversion of long-chain fatty acids to their active form acyl-CoAs for both synthesis of cellular lipids, and degradation via beta-oxidation.</text>
</comment>
<dbReference type="FunCoup" id="A0A2K3CZB0">
    <property type="interactions" value="621"/>
</dbReference>
<evidence type="ECO:0000256" key="3">
    <source>
        <dbReference type="ARBA" id="ARBA00022741"/>
    </source>
</evidence>
<dbReference type="GO" id="GO:0016020">
    <property type="term" value="C:membrane"/>
    <property type="evidence" value="ECO:0000318"/>
    <property type="project" value="GO_Central"/>
</dbReference>
<dbReference type="InterPro" id="IPR045311">
    <property type="entry name" value="LC-FACS_euk"/>
</dbReference>
<dbReference type="GO" id="GO:0005524">
    <property type="term" value="F:ATP binding"/>
    <property type="evidence" value="ECO:0007669"/>
    <property type="project" value="UniProtKB-KW"/>
</dbReference>
<proteinExistence type="inferred from homology"/>
<evidence type="ECO:0000313" key="9">
    <source>
        <dbReference type="EMBL" id="PNW73634.1"/>
    </source>
</evidence>
<evidence type="ECO:0000256" key="1">
    <source>
        <dbReference type="ARBA" id="ARBA00006432"/>
    </source>
</evidence>
<evidence type="ECO:0000256" key="5">
    <source>
        <dbReference type="ARBA" id="ARBA00022840"/>
    </source>
</evidence>
<keyword evidence="7" id="KW-0443">Lipid metabolism</keyword>
<dbReference type="GeneID" id="5719061"/>
<dbReference type="GO" id="GO:0005783">
    <property type="term" value="C:endoplasmic reticulum"/>
    <property type="evidence" value="ECO:0000318"/>
    <property type="project" value="GO_Central"/>
</dbReference>
<keyword evidence="10" id="KW-1185">Reference proteome</keyword>
<dbReference type="KEGG" id="cre:CHLRE_13g566650v5"/>
<protein>
    <recommendedName>
        <fullName evidence="6 7">Long-chain-fatty-acid--CoA ligase</fullName>
        <ecNumber evidence="6 7">6.2.1.3</ecNumber>
    </recommendedName>
</protein>
<dbReference type="EMBL" id="CM008974">
    <property type="protein sequence ID" value="PNW73634.1"/>
    <property type="molecule type" value="Genomic_DNA"/>
</dbReference>